<dbReference type="GO" id="GO:0005886">
    <property type="term" value="C:plasma membrane"/>
    <property type="evidence" value="ECO:0007669"/>
    <property type="project" value="TreeGrafter"/>
</dbReference>
<evidence type="ECO:0000259" key="3">
    <source>
        <dbReference type="PROSITE" id="PS50004"/>
    </source>
</evidence>
<keyword evidence="1" id="KW-0677">Repeat</keyword>
<dbReference type="GO" id="GO:0030276">
    <property type="term" value="F:clathrin binding"/>
    <property type="evidence" value="ECO:0007669"/>
    <property type="project" value="TreeGrafter"/>
</dbReference>
<proteinExistence type="predicted"/>
<feature type="domain" description="C2" evidence="3">
    <location>
        <begin position="216"/>
        <end position="343"/>
    </location>
</feature>
<dbReference type="Gene3D" id="2.60.40.150">
    <property type="entry name" value="C2 domain"/>
    <property type="match status" value="2"/>
</dbReference>
<dbReference type="GO" id="GO:0005509">
    <property type="term" value="F:calcium ion binding"/>
    <property type="evidence" value="ECO:0007669"/>
    <property type="project" value="TreeGrafter"/>
</dbReference>
<dbReference type="GO" id="GO:0005544">
    <property type="term" value="F:calcium-dependent phospholipid binding"/>
    <property type="evidence" value="ECO:0007669"/>
    <property type="project" value="TreeGrafter"/>
</dbReference>
<feature type="region of interest" description="Disordered" evidence="2">
    <location>
        <begin position="111"/>
        <end position="134"/>
    </location>
</feature>
<evidence type="ECO:0000313" key="4">
    <source>
        <dbReference type="EMBL" id="KAJ3641097.1"/>
    </source>
</evidence>
<dbReference type="GO" id="GO:0001786">
    <property type="term" value="F:phosphatidylserine binding"/>
    <property type="evidence" value="ECO:0007669"/>
    <property type="project" value="TreeGrafter"/>
</dbReference>
<dbReference type="GO" id="GO:0030424">
    <property type="term" value="C:axon"/>
    <property type="evidence" value="ECO:0007669"/>
    <property type="project" value="TreeGrafter"/>
</dbReference>
<organism evidence="4 5">
    <name type="scientific">Zophobas morio</name>
    <dbReference type="NCBI Taxonomy" id="2755281"/>
    <lineage>
        <taxon>Eukaryota</taxon>
        <taxon>Metazoa</taxon>
        <taxon>Ecdysozoa</taxon>
        <taxon>Arthropoda</taxon>
        <taxon>Hexapoda</taxon>
        <taxon>Insecta</taxon>
        <taxon>Pterygota</taxon>
        <taxon>Neoptera</taxon>
        <taxon>Endopterygota</taxon>
        <taxon>Coleoptera</taxon>
        <taxon>Polyphaga</taxon>
        <taxon>Cucujiformia</taxon>
        <taxon>Tenebrionidae</taxon>
        <taxon>Zophobas</taxon>
    </lineage>
</organism>
<name>A0AA38HQY9_9CUCU</name>
<protein>
    <recommendedName>
        <fullName evidence="3">C2 domain-containing protein</fullName>
    </recommendedName>
</protein>
<evidence type="ECO:0000256" key="1">
    <source>
        <dbReference type="ARBA" id="ARBA00022737"/>
    </source>
</evidence>
<sequence>MKRVYVTVRVCSGGVIAAVTPIRIRNGRNTPVRKYLATHINPEFAKNPNFWFFGKAEWMKLAKAVPGGVKDREDLILLKKDTWAPEKVPPSLKKDSWDPREGFMFLKKDSWDSREARQERPHRDLPAKDPNLGSSDPYVKLQLFPDKQHKVKTRVLRKTRNPVYDEDFTFYGINFNHRDDIIGEVFCALNSVDVTQIENQQMALCREIQPRSLKVGRGELLMSLCWQPAANRLTVVVLKVRNLPKMDVTRLADPYVKIYLLYNGQRIAKKKTHVKKRTLSPVFNESFVFDIPAGGEGLDNVSLEFLLLDWDRVTKNEVIGRLEMGGAKCTERCSTIGSKSATCPVDRADWYKLRE</sequence>
<dbReference type="GO" id="GO:0048791">
    <property type="term" value="P:calcium ion-regulated exocytosis of neurotransmitter"/>
    <property type="evidence" value="ECO:0007669"/>
    <property type="project" value="TreeGrafter"/>
</dbReference>
<dbReference type="GO" id="GO:0006906">
    <property type="term" value="P:vesicle fusion"/>
    <property type="evidence" value="ECO:0007669"/>
    <property type="project" value="TreeGrafter"/>
</dbReference>
<dbReference type="PANTHER" id="PTHR10024:SF369">
    <property type="entry name" value="FI18813P1"/>
    <property type="match status" value="1"/>
</dbReference>
<feature type="compositionally biased region" description="Basic and acidic residues" evidence="2">
    <location>
        <begin position="111"/>
        <end position="127"/>
    </location>
</feature>
<reference evidence="4" key="1">
    <citation type="journal article" date="2023" name="G3 (Bethesda)">
        <title>Whole genome assemblies of Zophobas morio and Tenebrio molitor.</title>
        <authorList>
            <person name="Kaur S."/>
            <person name="Stinson S.A."/>
            <person name="diCenzo G.C."/>
        </authorList>
    </citation>
    <scope>NUCLEOTIDE SEQUENCE</scope>
    <source>
        <strain evidence="4">QUZm001</strain>
    </source>
</reference>
<dbReference type="InterPro" id="IPR001565">
    <property type="entry name" value="Synaptotagmin"/>
</dbReference>
<evidence type="ECO:0000256" key="2">
    <source>
        <dbReference type="SAM" id="MobiDB-lite"/>
    </source>
</evidence>
<feature type="domain" description="C2" evidence="3">
    <location>
        <begin position="95"/>
        <end position="215"/>
    </location>
</feature>
<gene>
    <name evidence="4" type="ORF">Zmor_027617</name>
</gene>
<evidence type="ECO:0000313" key="5">
    <source>
        <dbReference type="Proteomes" id="UP001168821"/>
    </source>
</evidence>
<dbReference type="Pfam" id="PF00168">
    <property type="entry name" value="C2"/>
    <property type="match status" value="2"/>
</dbReference>
<dbReference type="InterPro" id="IPR000008">
    <property type="entry name" value="C2_dom"/>
</dbReference>
<dbReference type="Proteomes" id="UP001168821">
    <property type="component" value="Unassembled WGS sequence"/>
</dbReference>
<keyword evidence="5" id="KW-1185">Reference proteome</keyword>
<dbReference type="SUPFAM" id="SSF49562">
    <property type="entry name" value="C2 domain (Calcium/lipid-binding domain, CaLB)"/>
    <property type="match status" value="2"/>
</dbReference>
<dbReference type="EMBL" id="JALNTZ010000009">
    <property type="protein sequence ID" value="KAJ3641097.1"/>
    <property type="molecule type" value="Genomic_DNA"/>
</dbReference>
<dbReference type="GO" id="GO:0070382">
    <property type="term" value="C:exocytic vesicle"/>
    <property type="evidence" value="ECO:0007669"/>
    <property type="project" value="TreeGrafter"/>
</dbReference>
<dbReference type="PRINTS" id="PR00399">
    <property type="entry name" value="SYNAPTOTAGMN"/>
</dbReference>
<dbReference type="PROSITE" id="PS50004">
    <property type="entry name" value="C2"/>
    <property type="match status" value="2"/>
</dbReference>
<dbReference type="GO" id="GO:0098793">
    <property type="term" value="C:presynapse"/>
    <property type="evidence" value="ECO:0007669"/>
    <property type="project" value="GOC"/>
</dbReference>
<comment type="caution">
    <text evidence="4">The sequence shown here is derived from an EMBL/GenBank/DDBJ whole genome shotgun (WGS) entry which is preliminary data.</text>
</comment>
<dbReference type="SMART" id="SM00239">
    <property type="entry name" value="C2"/>
    <property type="match status" value="2"/>
</dbReference>
<dbReference type="InterPro" id="IPR035892">
    <property type="entry name" value="C2_domain_sf"/>
</dbReference>
<dbReference type="AlphaFoldDB" id="A0AA38HQY9"/>
<dbReference type="PANTHER" id="PTHR10024">
    <property type="entry name" value="SYNAPTOTAGMIN"/>
    <property type="match status" value="1"/>
</dbReference>
<accession>A0AA38HQY9</accession>
<dbReference type="GO" id="GO:0000149">
    <property type="term" value="F:SNARE binding"/>
    <property type="evidence" value="ECO:0007669"/>
    <property type="project" value="TreeGrafter"/>
</dbReference>